<protein>
    <recommendedName>
        <fullName evidence="6">TVP38/TMEM64 family membrane protein</fullName>
    </recommendedName>
</protein>
<comment type="similarity">
    <text evidence="6">Belongs to the TVP38/TMEM64 family.</text>
</comment>
<feature type="transmembrane region" description="Helical" evidence="6">
    <location>
        <begin position="94"/>
        <end position="114"/>
    </location>
</feature>
<evidence type="ECO:0000259" key="7">
    <source>
        <dbReference type="Pfam" id="PF09335"/>
    </source>
</evidence>
<evidence type="ECO:0000256" key="3">
    <source>
        <dbReference type="ARBA" id="ARBA00022692"/>
    </source>
</evidence>
<name>A0A2M7G6I8_9BACT</name>
<comment type="caution">
    <text evidence="8">The sequence shown here is derived from an EMBL/GenBank/DDBJ whole genome shotgun (WGS) entry which is preliminary data.</text>
</comment>
<dbReference type="Pfam" id="PF09335">
    <property type="entry name" value="VTT_dom"/>
    <property type="match status" value="1"/>
</dbReference>
<evidence type="ECO:0000256" key="6">
    <source>
        <dbReference type="RuleBase" id="RU366058"/>
    </source>
</evidence>
<dbReference type="GO" id="GO:0005886">
    <property type="term" value="C:plasma membrane"/>
    <property type="evidence" value="ECO:0007669"/>
    <property type="project" value="UniProtKB-SubCell"/>
</dbReference>
<keyword evidence="3 6" id="KW-0812">Transmembrane</keyword>
<evidence type="ECO:0000313" key="8">
    <source>
        <dbReference type="EMBL" id="PIW17559.1"/>
    </source>
</evidence>
<gene>
    <name evidence="8" type="ORF">COW36_08670</name>
</gene>
<sequence>MIPLLGLALGIMLVFSWAGQFVLPMLPKAFQIFLQELIRGNFHASFNTLQSFFQGPTGMGAFILLQALQVVIAPIPGQLMGLMGGALFGFWKGLLFSSLGLGLGSLLTMLLGRLGGKLLRKFLPQKLLNNWLPLLEKGGVMTYFLIFLLPAFPDDALCLLAGLTRLPLKDLFWASLLGRLPGLVLLCLAGTQFESDPLWVYWGGGLLGGLSVLIWIFQEEIESHLRKHWLRA</sequence>
<dbReference type="InterPro" id="IPR015414">
    <property type="entry name" value="TMEM64"/>
</dbReference>
<comment type="subcellular location">
    <subcellularLocation>
        <location evidence="1 6">Cell membrane</location>
        <topology evidence="1 6">Multi-pass membrane protein</topology>
    </subcellularLocation>
</comment>
<evidence type="ECO:0000256" key="4">
    <source>
        <dbReference type="ARBA" id="ARBA00022989"/>
    </source>
</evidence>
<keyword evidence="5 6" id="KW-0472">Membrane</keyword>
<evidence type="ECO:0000256" key="2">
    <source>
        <dbReference type="ARBA" id="ARBA00022475"/>
    </source>
</evidence>
<feature type="transmembrane region" description="Helical" evidence="6">
    <location>
        <begin position="171"/>
        <end position="193"/>
    </location>
</feature>
<feature type="transmembrane region" description="Helical" evidence="6">
    <location>
        <begin position="59"/>
        <end position="82"/>
    </location>
</feature>
<evidence type="ECO:0000256" key="1">
    <source>
        <dbReference type="ARBA" id="ARBA00004651"/>
    </source>
</evidence>
<reference evidence="8 9" key="1">
    <citation type="submission" date="2017-09" db="EMBL/GenBank/DDBJ databases">
        <title>Depth-based differentiation of microbial function through sediment-hosted aquifers and enrichment of novel symbionts in the deep terrestrial subsurface.</title>
        <authorList>
            <person name="Probst A.J."/>
            <person name="Ladd B."/>
            <person name="Jarett J.K."/>
            <person name="Geller-Mcgrath D.E."/>
            <person name="Sieber C.M."/>
            <person name="Emerson J.B."/>
            <person name="Anantharaman K."/>
            <person name="Thomas B.C."/>
            <person name="Malmstrom R."/>
            <person name="Stieglmeier M."/>
            <person name="Klingl A."/>
            <person name="Woyke T."/>
            <person name="Ryan C.M."/>
            <person name="Banfield J.F."/>
        </authorList>
    </citation>
    <scope>NUCLEOTIDE SEQUENCE [LARGE SCALE GENOMIC DNA]</scope>
    <source>
        <strain evidence="8">CG17_big_fil_post_rev_8_21_14_2_50_48_46</strain>
    </source>
</reference>
<proteinExistence type="inferred from homology"/>
<organism evidence="8 9">
    <name type="scientific">bacterium (Candidatus Blackallbacteria) CG17_big_fil_post_rev_8_21_14_2_50_48_46</name>
    <dbReference type="NCBI Taxonomy" id="2014261"/>
    <lineage>
        <taxon>Bacteria</taxon>
        <taxon>Candidatus Blackallbacteria</taxon>
    </lineage>
</organism>
<keyword evidence="4 6" id="KW-1133">Transmembrane helix</keyword>
<dbReference type="InterPro" id="IPR032816">
    <property type="entry name" value="VTT_dom"/>
</dbReference>
<dbReference type="PANTHER" id="PTHR12677:SF59">
    <property type="entry name" value="GOLGI APPARATUS MEMBRANE PROTEIN TVP38-RELATED"/>
    <property type="match status" value="1"/>
</dbReference>
<evidence type="ECO:0000313" key="9">
    <source>
        <dbReference type="Proteomes" id="UP000231019"/>
    </source>
</evidence>
<accession>A0A2M7G6I8</accession>
<dbReference type="PANTHER" id="PTHR12677">
    <property type="entry name" value="GOLGI APPARATUS MEMBRANE PROTEIN TVP38-RELATED"/>
    <property type="match status" value="1"/>
</dbReference>
<evidence type="ECO:0000256" key="5">
    <source>
        <dbReference type="ARBA" id="ARBA00023136"/>
    </source>
</evidence>
<dbReference type="Proteomes" id="UP000231019">
    <property type="component" value="Unassembled WGS sequence"/>
</dbReference>
<dbReference type="EMBL" id="PFFQ01000023">
    <property type="protein sequence ID" value="PIW17559.1"/>
    <property type="molecule type" value="Genomic_DNA"/>
</dbReference>
<feature type="transmembrane region" description="Helical" evidence="6">
    <location>
        <begin position="199"/>
        <end position="217"/>
    </location>
</feature>
<dbReference type="AlphaFoldDB" id="A0A2M7G6I8"/>
<keyword evidence="2 6" id="KW-1003">Cell membrane</keyword>
<feature type="domain" description="VTT" evidence="7">
    <location>
        <begin position="75"/>
        <end position="191"/>
    </location>
</feature>
<feature type="transmembrane region" description="Helical" evidence="6">
    <location>
        <begin position="140"/>
        <end position="164"/>
    </location>
</feature>